<evidence type="ECO:0008006" key="9">
    <source>
        <dbReference type="Google" id="ProtNLM"/>
    </source>
</evidence>
<feature type="transmembrane region" description="Helical" evidence="7">
    <location>
        <begin position="12"/>
        <end position="36"/>
    </location>
</feature>
<evidence type="ECO:0000256" key="2">
    <source>
        <dbReference type="ARBA" id="ARBA00022448"/>
    </source>
</evidence>
<gene>
    <name evidence="8" type="ORF">S06H3_16617</name>
</gene>
<evidence type="ECO:0000256" key="4">
    <source>
        <dbReference type="ARBA" id="ARBA00022692"/>
    </source>
</evidence>
<proteinExistence type="predicted"/>
<evidence type="ECO:0000256" key="6">
    <source>
        <dbReference type="ARBA" id="ARBA00023136"/>
    </source>
</evidence>
<comment type="subcellular location">
    <subcellularLocation>
        <location evidence="1">Cell membrane</location>
        <topology evidence="1">Multi-pass membrane protein</topology>
    </subcellularLocation>
</comment>
<keyword evidence="6 7" id="KW-0472">Membrane</keyword>
<dbReference type="SUPFAM" id="SSF161098">
    <property type="entry name" value="MetI-like"/>
    <property type="match status" value="1"/>
</dbReference>
<evidence type="ECO:0000313" key="8">
    <source>
        <dbReference type="EMBL" id="GAI17396.1"/>
    </source>
</evidence>
<dbReference type="GO" id="GO:0005886">
    <property type="term" value="C:plasma membrane"/>
    <property type="evidence" value="ECO:0007669"/>
    <property type="project" value="UniProtKB-SubCell"/>
</dbReference>
<reference evidence="8" key="1">
    <citation type="journal article" date="2014" name="Front. Microbiol.">
        <title>High frequency of phylogenetically diverse reductive dehalogenase-homologous genes in deep subseafloor sedimentary metagenomes.</title>
        <authorList>
            <person name="Kawai M."/>
            <person name="Futagami T."/>
            <person name="Toyoda A."/>
            <person name="Takaki Y."/>
            <person name="Nishi S."/>
            <person name="Hori S."/>
            <person name="Arai W."/>
            <person name="Tsubouchi T."/>
            <person name="Morono Y."/>
            <person name="Uchiyama I."/>
            <person name="Ito T."/>
            <person name="Fujiyama A."/>
            <person name="Inagaki F."/>
            <person name="Takami H."/>
        </authorList>
    </citation>
    <scope>NUCLEOTIDE SEQUENCE</scope>
    <source>
        <strain evidence="8">Expedition CK06-06</strain>
    </source>
</reference>
<dbReference type="Gene3D" id="1.10.3720.10">
    <property type="entry name" value="MetI-like"/>
    <property type="match status" value="1"/>
</dbReference>
<feature type="non-terminal residue" evidence="8">
    <location>
        <position position="101"/>
    </location>
</feature>
<keyword evidence="5 7" id="KW-1133">Transmembrane helix</keyword>
<sequence>MQTPWMGQSLKGFLSKTIIYIIIIVMAIGFMLPYGFALTSSLKSHAEIHLFPPRLLPSKPLWDNYLEVFRQVTFARFIGNSVIVVILAGVGQVVTSAMVAY</sequence>
<dbReference type="InterPro" id="IPR035906">
    <property type="entry name" value="MetI-like_sf"/>
</dbReference>
<evidence type="ECO:0000256" key="1">
    <source>
        <dbReference type="ARBA" id="ARBA00004651"/>
    </source>
</evidence>
<protein>
    <recommendedName>
        <fullName evidence="9">ABC transmembrane type-1 domain-containing protein</fullName>
    </recommendedName>
</protein>
<evidence type="ECO:0000256" key="5">
    <source>
        <dbReference type="ARBA" id="ARBA00022989"/>
    </source>
</evidence>
<dbReference type="AlphaFoldDB" id="X1MH30"/>
<keyword evidence="4 7" id="KW-0812">Transmembrane</keyword>
<name>X1MH30_9ZZZZ</name>
<feature type="transmembrane region" description="Helical" evidence="7">
    <location>
        <begin position="77"/>
        <end position="100"/>
    </location>
</feature>
<keyword evidence="3" id="KW-1003">Cell membrane</keyword>
<dbReference type="EMBL" id="BARV01008233">
    <property type="protein sequence ID" value="GAI17396.1"/>
    <property type="molecule type" value="Genomic_DNA"/>
</dbReference>
<comment type="caution">
    <text evidence="8">The sequence shown here is derived from an EMBL/GenBank/DDBJ whole genome shotgun (WGS) entry which is preliminary data.</text>
</comment>
<evidence type="ECO:0000256" key="3">
    <source>
        <dbReference type="ARBA" id="ARBA00022475"/>
    </source>
</evidence>
<organism evidence="8">
    <name type="scientific">marine sediment metagenome</name>
    <dbReference type="NCBI Taxonomy" id="412755"/>
    <lineage>
        <taxon>unclassified sequences</taxon>
        <taxon>metagenomes</taxon>
        <taxon>ecological metagenomes</taxon>
    </lineage>
</organism>
<dbReference type="PANTHER" id="PTHR43744:SF12">
    <property type="entry name" value="ABC TRANSPORTER PERMEASE PROTEIN MG189-RELATED"/>
    <property type="match status" value="1"/>
</dbReference>
<keyword evidence="2" id="KW-0813">Transport</keyword>
<evidence type="ECO:0000256" key="7">
    <source>
        <dbReference type="SAM" id="Phobius"/>
    </source>
</evidence>
<accession>X1MH30</accession>
<dbReference type="PANTHER" id="PTHR43744">
    <property type="entry name" value="ABC TRANSPORTER PERMEASE PROTEIN MG189-RELATED-RELATED"/>
    <property type="match status" value="1"/>
</dbReference>